<dbReference type="PANTHER" id="PTHR35149">
    <property type="entry name" value="SLL5132 PROTEIN"/>
    <property type="match status" value="1"/>
</dbReference>
<name>A0AAE3AKB2_9FIRM</name>
<evidence type="ECO:0000313" key="2">
    <source>
        <dbReference type="EMBL" id="MCC2136826.1"/>
    </source>
</evidence>
<dbReference type="AlphaFoldDB" id="A0AAE3AKB2"/>
<dbReference type="Pfam" id="PF03235">
    <property type="entry name" value="GmrSD_N"/>
    <property type="match status" value="1"/>
</dbReference>
<organism evidence="2 3">
    <name type="scientific">Hominenteromicrobium mulieris</name>
    <dbReference type="NCBI Taxonomy" id="2885357"/>
    <lineage>
        <taxon>Bacteria</taxon>
        <taxon>Bacillati</taxon>
        <taxon>Bacillota</taxon>
        <taxon>Clostridia</taxon>
        <taxon>Eubacteriales</taxon>
        <taxon>Oscillospiraceae</taxon>
        <taxon>Hominenteromicrobium</taxon>
    </lineage>
</organism>
<accession>A0AAE3AKB2</accession>
<dbReference type="PANTHER" id="PTHR35149:SF2">
    <property type="entry name" value="DUF262 DOMAIN-CONTAINING PROTEIN"/>
    <property type="match status" value="1"/>
</dbReference>
<sequence>MAEIVGTITNLSDFLSKTQVCLSVKPNDPQQQIICLEADRKYSIPAFQREVRWDDNNLKMLLYDLSRSSKFLGNIILTIKSDHTCEIIDGQQRTTVLMLIVSCIKKKFGTKISTPDLCPLRNEGFTGFQTLLEKAFDQEAITSDDWNAILKSDDYHQLPRIQKLWNTISSSELLADRHKAQGLLDNLCKSEFNIIASYSNDVNTSIQYFLDVNLKGIRLDTEDIFKGYLFSQDSRELTRSLWQKNKRDVLRLNGVTQSSEEKRYPLMKLYEHFFYCDLYLPREGDCEYSTLKFGENFCLTSGFESGSTKYYEGSHLIEAIRDRDYLQNVLSRLNKCVEIMTDIIESEGPSTPFKDKFICAKKVDSIDIQNCHSMLKKILMEKEVIPKILALKYILTYFDGKPHAKEEYKSVYSVFCAAVLFTVFANKKESDTFYNFVRLEEWKSKINKWLYDYISSHALTRGKVLAAYKYSESDDDPIQQIRCKSLAAISNFFKVTKNGDNYNMGISNAAELCKFFGDKTVYSLEHFIVGECGTLHVKTAKYDFPYKYPPTIQKYRNSLFNFIFIPQPLNSSLSNEGLFIKVAEIHTHENEIKCSYSKGYYGLLNKSPRMYFQRYPTEKEIDSFSTEEDARAYLRQYRTEK</sequence>
<dbReference type="EMBL" id="JAJEQC010000006">
    <property type="protein sequence ID" value="MCC2136826.1"/>
    <property type="molecule type" value="Genomic_DNA"/>
</dbReference>
<feature type="domain" description="GmrSD restriction endonucleases N-terminal" evidence="1">
    <location>
        <begin position="40"/>
        <end position="230"/>
    </location>
</feature>
<proteinExistence type="predicted"/>
<keyword evidence="3" id="KW-1185">Reference proteome</keyword>
<protein>
    <submittedName>
        <fullName evidence="2">DUF262 domain-containing protein</fullName>
    </submittedName>
</protein>
<evidence type="ECO:0000313" key="3">
    <source>
        <dbReference type="Proteomes" id="UP001199424"/>
    </source>
</evidence>
<comment type="caution">
    <text evidence="2">The sequence shown here is derived from an EMBL/GenBank/DDBJ whole genome shotgun (WGS) entry which is preliminary data.</text>
</comment>
<dbReference type="Proteomes" id="UP001199424">
    <property type="component" value="Unassembled WGS sequence"/>
</dbReference>
<dbReference type="RefSeq" id="WP_308449193.1">
    <property type="nucleotide sequence ID" value="NZ_JAJEQC010000006.1"/>
</dbReference>
<evidence type="ECO:0000259" key="1">
    <source>
        <dbReference type="Pfam" id="PF03235"/>
    </source>
</evidence>
<gene>
    <name evidence="2" type="ORF">LKD31_07325</name>
</gene>
<dbReference type="InterPro" id="IPR004919">
    <property type="entry name" value="GmrSD_N"/>
</dbReference>
<reference evidence="2" key="1">
    <citation type="submission" date="2021-10" db="EMBL/GenBank/DDBJ databases">
        <title>Anaerobic single-cell dispensing facilitates the cultivation of human gut bacteria.</title>
        <authorList>
            <person name="Afrizal A."/>
        </authorList>
    </citation>
    <scope>NUCLEOTIDE SEQUENCE</scope>
    <source>
        <strain evidence="2">CLA-AA-H250</strain>
    </source>
</reference>